<comment type="cofactor">
    <cofactor evidence="1">
        <name>pyridoxal 5'-phosphate</name>
        <dbReference type="ChEBI" id="CHEBI:597326"/>
    </cofactor>
</comment>
<keyword evidence="5" id="KW-0663">Pyridoxal phosphate</keyword>
<dbReference type="PANTHER" id="PTHR11601">
    <property type="entry name" value="CYSTEINE DESULFURYLASE FAMILY MEMBER"/>
    <property type="match status" value="1"/>
</dbReference>
<proteinExistence type="inferred from homology"/>
<dbReference type="EMBL" id="FOIR01000001">
    <property type="protein sequence ID" value="SEV90185.1"/>
    <property type="molecule type" value="Genomic_DNA"/>
</dbReference>
<gene>
    <name evidence="10" type="ORF">SAMN05216290_0574</name>
</gene>
<dbReference type="Proteomes" id="UP000199437">
    <property type="component" value="Unassembled WGS sequence"/>
</dbReference>
<dbReference type="AlphaFoldDB" id="A0A1I0MQV8"/>
<evidence type="ECO:0000256" key="1">
    <source>
        <dbReference type="ARBA" id="ARBA00001933"/>
    </source>
</evidence>
<keyword evidence="4" id="KW-0479">Metal-binding</keyword>
<dbReference type="InterPro" id="IPR015424">
    <property type="entry name" value="PyrdxlP-dep_Trfase"/>
</dbReference>
<evidence type="ECO:0000259" key="9">
    <source>
        <dbReference type="Pfam" id="PF00266"/>
    </source>
</evidence>
<organism evidence="10 11">
    <name type="scientific">Roseivirga pacifica</name>
    <dbReference type="NCBI Taxonomy" id="1267423"/>
    <lineage>
        <taxon>Bacteria</taxon>
        <taxon>Pseudomonadati</taxon>
        <taxon>Bacteroidota</taxon>
        <taxon>Cytophagia</taxon>
        <taxon>Cytophagales</taxon>
        <taxon>Roseivirgaceae</taxon>
        <taxon>Roseivirga</taxon>
    </lineage>
</organism>
<dbReference type="PANTHER" id="PTHR11601:SF34">
    <property type="entry name" value="CYSTEINE DESULFURASE"/>
    <property type="match status" value="1"/>
</dbReference>
<evidence type="ECO:0000256" key="8">
    <source>
        <dbReference type="ARBA" id="ARBA00050776"/>
    </source>
</evidence>
<sequence length="379" mass="41481">MKVYFDNAATTPLDPEVFEAMKPLMLDMYGNPSSTHAHGREVRTQIEHARRKVAELLNTIPSEIFFTSGGTEADNTALRCSVDEYGIEHIITSEIEHKAVGQTVDRLVAEGKVRASFVNLDAQGHVDMAHLESLVKDNPKTMISLMHANNEIGTLNNIEAIGELAAEHGALFHSDTVQTMGHYAHDLKKLKADFIVGAAHKFHGPKGVGFLRVNKNRPIGRFIEGGGQERNHRGGTENVYGIVGLAKALEIAYREMDEHQSHVQGLKSSMIEQLKEKVPGVDFNGDIKPENSLYTVLNVSFPEHEDNDMLLFNLDINGISASGGSACSSGANTGSHVLTGIKADPNRQGIRFSFSKYSKQEEVDFVVAKVVEILEPAVV</sequence>
<keyword evidence="3" id="KW-0808">Transferase</keyword>
<comment type="catalytic activity">
    <reaction evidence="8">
        <text>(sulfur carrier)-H + L-cysteine = (sulfur carrier)-SH + L-alanine</text>
        <dbReference type="Rhea" id="RHEA:43892"/>
        <dbReference type="Rhea" id="RHEA-COMP:14737"/>
        <dbReference type="Rhea" id="RHEA-COMP:14739"/>
        <dbReference type="ChEBI" id="CHEBI:29917"/>
        <dbReference type="ChEBI" id="CHEBI:35235"/>
        <dbReference type="ChEBI" id="CHEBI:57972"/>
        <dbReference type="ChEBI" id="CHEBI:64428"/>
        <dbReference type="EC" id="2.8.1.7"/>
    </reaction>
</comment>
<evidence type="ECO:0000256" key="7">
    <source>
        <dbReference type="ARBA" id="ARBA00023014"/>
    </source>
</evidence>
<keyword evidence="6" id="KW-0408">Iron</keyword>
<keyword evidence="7" id="KW-0411">Iron-sulfur</keyword>
<dbReference type="Pfam" id="PF00266">
    <property type="entry name" value="Aminotran_5"/>
    <property type="match status" value="1"/>
</dbReference>
<evidence type="ECO:0000313" key="11">
    <source>
        <dbReference type="Proteomes" id="UP000199437"/>
    </source>
</evidence>
<dbReference type="InterPro" id="IPR016454">
    <property type="entry name" value="Cysteine_dSase"/>
</dbReference>
<name>A0A1I0MQV8_9BACT</name>
<dbReference type="GO" id="GO:0031071">
    <property type="term" value="F:cysteine desulfurase activity"/>
    <property type="evidence" value="ECO:0007669"/>
    <property type="project" value="UniProtKB-EC"/>
</dbReference>
<dbReference type="RefSeq" id="WP_090256876.1">
    <property type="nucleotide sequence ID" value="NZ_FOIR01000001.1"/>
</dbReference>
<dbReference type="OrthoDB" id="9804366at2"/>
<evidence type="ECO:0000256" key="4">
    <source>
        <dbReference type="ARBA" id="ARBA00022723"/>
    </source>
</evidence>
<dbReference type="SUPFAM" id="SSF53383">
    <property type="entry name" value="PLP-dependent transferases"/>
    <property type="match status" value="1"/>
</dbReference>
<dbReference type="Gene3D" id="3.90.1150.10">
    <property type="entry name" value="Aspartate Aminotransferase, domain 1"/>
    <property type="match status" value="1"/>
</dbReference>
<dbReference type="GO" id="GO:0046872">
    <property type="term" value="F:metal ion binding"/>
    <property type="evidence" value="ECO:0007669"/>
    <property type="project" value="UniProtKB-KW"/>
</dbReference>
<evidence type="ECO:0000256" key="2">
    <source>
        <dbReference type="ARBA" id="ARBA00006490"/>
    </source>
</evidence>
<dbReference type="STRING" id="1267423.SAMN05216290_0574"/>
<evidence type="ECO:0000256" key="6">
    <source>
        <dbReference type="ARBA" id="ARBA00023004"/>
    </source>
</evidence>
<protein>
    <submittedName>
        <fullName evidence="10">Cysteine desulfurase</fullName>
    </submittedName>
</protein>
<dbReference type="GeneID" id="99985329"/>
<dbReference type="Gene3D" id="1.10.260.50">
    <property type="match status" value="1"/>
</dbReference>
<keyword evidence="11" id="KW-1185">Reference proteome</keyword>
<dbReference type="InterPro" id="IPR015421">
    <property type="entry name" value="PyrdxlP-dep_Trfase_major"/>
</dbReference>
<comment type="similarity">
    <text evidence="2">Belongs to the class-V pyridoxal-phosphate-dependent aminotransferase family. NifS/IscS subfamily.</text>
</comment>
<dbReference type="InterPro" id="IPR000192">
    <property type="entry name" value="Aminotrans_V_dom"/>
</dbReference>
<evidence type="ECO:0000256" key="5">
    <source>
        <dbReference type="ARBA" id="ARBA00022898"/>
    </source>
</evidence>
<feature type="domain" description="Aminotransferase class V" evidence="9">
    <location>
        <begin position="3"/>
        <end position="364"/>
    </location>
</feature>
<dbReference type="GO" id="GO:0051536">
    <property type="term" value="F:iron-sulfur cluster binding"/>
    <property type="evidence" value="ECO:0007669"/>
    <property type="project" value="UniProtKB-KW"/>
</dbReference>
<evidence type="ECO:0000256" key="3">
    <source>
        <dbReference type="ARBA" id="ARBA00022679"/>
    </source>
</evidence>
<dbReference type="Gene3D" id="3.40.640.10">
    <property type="entry name" value="Type I PLP-dependent aspartate aminotransferase-like (Major domain)"/>
    <property type="match status" value="1"/>
</dbReference>
<reference evidence="11" key="1">
    <citation type="submission" date="2016-10" db="EMBL/GenBank/DDBJ databases">
        <authorList>
            <person name="Varghese N."/>
            <person name="Submissions S."/>
        </authorList>
    </citation>
    <scope>NUCLEOTIDE SEQUENCE [LARGE SCALE GENOMIC DNA]</scope>
    <source>
        <strain evidence="11">CGMCC 1.12402</strain>
    </source>
</reference>
<evidence type="ECO:0000313" key="10">
    <source>
        <dbReference type="EMBL" id="SEV90185.1"/>
    </source>
</evidence>
<dbReference type="PIRSF" id="PIRSF005572">
    <property type="entry name" value="NifS"/>
    <property type="match status" value="1"/>
</dbReference>
<accession>A0A1I0MQV8</accession>
<dbReference type="InterPro" id="IPR015422">
    <property type="entry name" value="PyrdxlP-dep_Trfase_small"/>
</dbReference>